<dbReference type="RefSeq" id="WP_074658462.1">
    <property type="nucleotide sequence ID" value="NZ_MUGV01000013.1"/>
</dbReference>
<name>A0ABX4BSB9_FLAFR</name>
<dbReference type="EMBL" id="MUGV01000013">
    <property type="protein sequence ID" value="OXA80303.1"/>
    <property type="molecule type" value="Genomic_DNA"/>
</dbReference>
<organism evidence="1 2">
    <name type="scientific">Flavobacterium frigidimaris</name>
    <dbReference type="NCBI Taxonomy" id="262320"/>
    <lineage>
        <taxon>Bacteria</taxon>
        <taxon>Pseudomonadati</taxon>
        <taxon>Bacteroidota</taxon>
        <taxon>Flavobacteriia</taxon>
        <taxon>Flavobacteriales</taxon>
        <taxon>Flavobacteriaceae</taxon>
        <taxon>Flavobacterium</taxon>
    </lineage>
</organism>
<evidence type="ECO:0008006" key="3">
    <source>
        <dbReference type="Google" id="ProtNLM"/>
    </source>
</evidence>
<comment type="caution">
    <text evidence="1">The sequence shown here is derived from an EMBL/GenBank/DDBJ whole genome shotgun (WGS) entry which is preliminary data.</text>
</comment>
<accession>A0ABX4BSB9</accession>
<keyword evidence="2" id="KW-1185">Reference proteome</keyword>
<sequence>MEKKILFVCIFICSFGNAQIKKWYSNADLELIMHKKVTYSYNYVDTDGQKHYVGDEELNVKNPAFGLTYSFNYMLLRKLSIGVLGGYKSYNEPDFSMLELGGIAKFFFVDTNNVYIYGSLASEFSLDKKQFKSGTNARIGLGVPIIKRDEFIISLNLFAEQQFLRLDDAKPIFNYYQEKPSDIIYKSYGLSAGIKF</sequence>
<proteinExistence type="predicted"/>
<evidence type="ECO:0000313" key="1">
    <source>
        <dbReference type="EMBL" id="OXA80303.1"/>
    </source>
</evidence>
<protein>
    <recommendedName>
        <fullName evidence="3">Outer membrane protein beta-barrel domain-containing protein</fullName>
    </recommendedName>
</protein>
<reference evidence="1 2" key="1">
    <citation type="submission" date="2016-11" db="EMBL/GenBank/DDBJ databases">
        <title>Whole genomes of Flavobacteriaceae.</title>
        <authorList>
            <person name="Stine C."/>
            <person name="Li C."/>
            <person name="Tadesse D."/>
        </authorList>
    </citation>
    <scope>NUCLEOTIDE SEQUENCE [LARGE SCALE GENOMIC DNA]</scope>
    <source>
        <strain evidence="1 2">DSM 15937</strain>
    </source>
</reference>
<dbReference type="Proteomes" id="UP000198382">
    <property type="component" value="Unassembled WGS sequence"/>
</dbReference>
<evidence type="ECO:0000313" key="2">
    <source>
        <dbReference type="Proteomes" id="UP000198382"/>
    </source>
</evidence>
<gene>
    <name evidence="1" type="ORF">B0A65_06620</name>
</gene>